<dbReference type="InterPro" id="IPR044678">
    <property type="entry name" value="COR27/28"/>
</dbReference>
<dbReference type="GO" id="GO:0009409">
    <property type="term" value="P:response to cold"/>
    <property type="evidence" value="ECO:0007669"/>
    <property type="project" value="InterPro"/>
</dbReference>
<organism evidence="2 3">
    <name type="scientific">Cicer arietinum</name>
    <name type="common">Chickpea</name>
    <name type="synonym">Garbanzo</name>
    <dbReference type="NCBI Taxonomy" id="3827"/>
    <lineage>
        <taxon>Eukaryota</taxon>
        <taxon>Viridiplantae</taxon>
        <taxon>Streptophyta</taxon>
        <taxon>Embryophyta</taxon>
        <taxon>Tracheophyta</taxon>
        <taxon>Spermatophyta</taxon>
        <taxon>Magnoliopsida</taxon>
        <taxon>eudicotyledons</taxon>
        <taxon>Gunneridae</taxon>
        <taxon>Pentapetalae</taxon>
        <taxon>rosids</taxon>
        <taxon>fabids</taxon>
        <taxon>Fabales</taxon>
        <taxon>Fabaceae</taxon>
        <taxon>Papilionoideae</taxon>
        <taxon>50 kb inversion clade</taxon>
        <taxon>NPAAA clade</taxon>
        <taxon>Hologalegina</taxon>
        <taxon>IRL clade</taxon>
        <taxon>Cicereae</taxon>
        <taxon>Cicer</taxon>
    </lineage>
</organism>
<dbReference type="PaxDb" id="3827-XP_004505226.1"/>
<feature type="compositionally biased region" description="Basic and acidic residues" evidence="1">
    <location>
        <begin position="1"/>
        <end position="12"/>
    </location>
</feature>
<dbReference type="PANTHER" id="PTHR33676">
    <property type="entry name" value="COLD REGULATED PROTEIN 27"/>
    <property type="match status" value="1"/>
</dbReference>
<gene>
    <name evidence="3" type="primary">LOC101503228</name>
</gene>
<sequence>MEANLRIRRDLHSPPFPSGPESFPELTRSGSGSGPGPDSDSSATSVDNTSREAAPFPDQSRRWTDQLHSLYISSLEASFVNKLHHSIHLHGWSFHNNTDEAYKCRTLQNTPNMPSQSLALQDGCQKKTSLEKIAPMLESTADSHVLAGNYLGLAMVDKACNLREPSTYDHGLLCDEEIHASGSTAFANRSARSCFKKQCSFHAESGCSTTEVADQNFKDEVASSSSMPMAKRLKTASADGSSTHQVVPFGKFQTTDVSTNNNSTPENKGHELLSQLPVRFRVPKSDLPGFLRDR</sequence>
<dbReference type="OrthoDB" id="1104553at2759"/>
<keyword evidence="2" id="KW-1185">Reference proteome</keyword>
<dbReference type="KEGG" id="cam:101503228"/>
<reference evidence="3" key="2">
    <citation type="submission" date="2025-08" db="UniProtKB">
        <authorList>
            <consortium name="RefSeq"/>
        </authorList>
    </citation>
    <scope>IDENTIFICATION</scope>
    <source>
        <tissue evidence="3">Etiolated seedlings</tissue>
    </source>
</reference>
<dbReference type="eggNOG" id="ENOG502S3UU">
    <property type="taxonomic scope" value="Eukaryota"/>
</dbReference>
<dbReference type="RefSeq" id="XP_004505226.1">
    <property type="nucleotide sequence ID" value="XM_004505169.3"/>
</dbReference>
<proteinExistence type="predicted"/>
<evidence type="ECO:0000256" key="1">
    <source>
        <dbReference type="SAM" id="MobiDB-lite"/>
    </source>
</evidence>
<evidence type="ECO:0000313" key="2">
    <source>
        <dbReference type="Proteomes" id="UP000087171"/>
    </source>
</evidence>
<dbReference type="GO" id="GO:0042752">
    <property type="term" value="P:regulation of circadian rhythm"/>
    <property type="evidence" value="ECO:0007669"/>
    <property type="project" value="InterPro"/>
</dbReference>
<reference evidence="2" key="1">
    <citation type="journal article" date="2013" name="Nat. Biotechnol.">
        <title>Draft genome sequence of chickpea (Cicer arietinum) provides a resource for trait improvement.</title>
        <authorList>
            <person name="Varshney R.K."/>
            <person name="Song C."/>
            <person name="Saxena R.K."/>
            <person name="Azam S."/>
            <person name="Yu S."/>
            <person name="Sharpe A.G."/>
            <person name="Cannon S."/>
            <person name="Baek J."/>
            <person name="Rosen B.D."/>
            <person name="Tar'an B."/>
            <person name="Millan T."/>
            <person name="Zhang X."/>
            <person name="Ramsay L.D."/>
            <person name="Iwata A."/>
            <person name="Wang Y."/>
            <person name="Nelson W."/>
            <person name="Farmer A.D."/>
            <person name="Gaur P.M."/>
            <person name="Soderlund C."/>
            <person name="Penmetsa R.V."/>
            <person name="Xu C."/>
            <person name="Bharti A.K."/>
            <person name="He W."/>
            <person name="Winter P."/>
            <person name="Zhao S."/>
            <person name="Hane J.K."/>
            <person name="Carrasquilla-Garcia N."/>
            <person name="Condie J.A."/>
            <person name="Upadhyaya H.D."/>
            <person name="Luo M.C."/>
            <person name="Thudi M."/>
            <person name="Gowda C.L."/>
            <person name="Singh N.P."/>
            <person name="Lichtenzveig J."/>
            <person name="Gali K.K."/>
            <person name="Rubio J."/>
            <person name="Nadarajan N."/>
            <person name="Dolezel J."/>
            <person name="Bansal K.C."/>
            <person name="Xu X."/>
            <person name="Edwards D."/>
            <person name="Zhang G."/>
            <person name="Kahl G."/>
            <person name="Gil J."/>
            <person name="Singh K.B."/>
            <person name="Datta S.K."/>
            <person name="Jackson S.A."/>
            <person name="Wang J."/>
            <person name="Cook D.R."/>
        </authorList>
    </citation>
    <scope>NUCLEOTIDE SEQUENCE [LARGE SCALE GENOMIC DNA]</scope>
    <source>
        <strain evidence="2">cv. CDC Frontier</strain>
    </source>
</reference>
<evidence type="ECO:0000313" key="3">
    <source>
        <dbReference type="RefSeq" id="XP_004505226.1"/>
    </source>
</evidence>
<dbReference type="AlphaFoldDB" id="A0A1S2YIV1"/>
<feature type="region of interest" description="Disordered" evidence="1">
    <location>
        <begin position="1"/>
        <end position="60"/>
    </location>
</feature>
<dbReference type="GeneID" id="101503228"/>
<accession>A0A1S2YIV1</accession>
<name>A0A1S2YIV1_CICAR</name>
<dbReference type="STRING" id="3827.A0A1S2YIV1"/>
<dbReference type="PANTHER" id="PTHR33676:SF17">
    <property type="entry name" value="COLD-REGULATED PROTEIN 28"/>
    <property type="match status" value="1"/>
</dbReference>
<protein>
    <submittedName>
        <fullName evidence="3">Uncharacterized protein LOC101503228 isoform X1</fullName>
    </submittedName>
</protein>
<dbReference type="Proteomes" id="UP000087171">
    <property type="component" value="Chromosome Ca6"/>
</dbReference>